<feature type="compositionally biased region" description="Polar residues" evidence="6">
    <location>
        <begin position="38"/>
        <end position="47"/>
    </location>
</feature>
<keyword evidence="4" id="KW-0378">Hydrolase</keyword>
<dbReference type="SUPFAM" id="SSF51445">
    <property type="entry name" value="(Trans)glycosidases"/>
    <property type="match status" value="1"/>
</dbReference>
<evidence type="ECO:0000259" key="9">
    <source>
        <dbReference type="Pfam" id="PF16757"/>
    </source>
</evidence>
<feature type="domain" description="Glycoside hydrolase family 29 N-terminal" evidence="8">
    <location>
        <begin position="27"/>
        <end position="402"/>
    </location>
</feature>
<dbReference type="EC" id="3.2.1.51" evidence="2"/>
<gene>
    <name evidence="10" type="ORF">CKM354_000225100</name>
</gene>
<dbReference type="Pfam" id="PF16757">
    <property type="entry name" value="Fucosidase_C"/>
    <property type="match status" value="1"/>
</dbReference>
<evidence type="ECO:0000256" key="2">
    <source>
        <dbReference type="ARBA" id="ARBA00012662"/>
    </source>
</evidence>
<dbReference type="Proteomes" id="UP000825890">
    <property type="component" value="Unassembled WGS sequence"/>
</dbReference>
<reference evidence="10 11" key="1">
    <citation type="submission" date="2021-01" db="EMBL/GenBank/DDBJ databases">
        <title>Cercospora kikuchii MAFF 305040 whole genome shotgun sequence.</title>
        <authorList>
            <person name="Kashiwa T."/>
            <person name="Suzuki T."/>
        </authorList>
    </citation>
    <scope>NUCLEOTIDE SEQUENCE [LARGE SCALE GENOMIC DNA]</scope>
    <source>
        <strain evidence="10 11">MAFF 305040</strain>
    </source>
</reference>
<dbReference type="GeneID" id="68287826"/>
<dbReference type="Pfam" id="PF01120">
    <property type="entry name" value="Alpha_L_fucos"/>
    <property type="match status" value="1"/>
</dbReference>
<dbReference type="InterPro" id="IPR000933">
    <property type="entry name" value="Glyco_hydro_29"/>
</dbReference>
<evidence type="ECO:0000313" key="11">
    <source>
        <dbReference type="Proteomes" id="UP000825890"/>
    </source>
</evidence>
<accession>A0A9P3FCL4</accession>
<protein>
    <recommendedName>
        <fullName evidence="2">alpha-L-fucosidase</fullName>
        <ecNumber evidence="2">3.2.1.51</ecNumber>
    </recommendedName>
</protein>
<dbReference type="RefSeq" id="XP_044653339.1">
    <property type="nucleotide sequence ID" value="XM_044797404.1"/>
</dbReference>
<dbReference type="InterPro" id="IPR017853">
    <property type="entry name" value="GH"/>
</dbReference>
<dbReference type="SMART" id="SM00812">
    <property type="entry name" value="Alpha_L_fucos"/>
    <property type="match status" value="1"/>
</dbReference>
<feature type="domain" description="Alpha-L-fucosidase C-terminal" evidence="9">
    <location>
        <begin position="434"/>
        <end position="516"/>
    </location>
</feature>
<evidence type="ECO:0000256" key="6">
    <source>
        <dbReference type="SAM" id="MobiDB-lite"/>
    </source>
</evidence>
<proteinExistence type="inferred from homology"/>
<dbReference type="InterPro" id="IPR057739">
    <property type="entry name" value="Glyco_hydro_29_N"/>
</dbReference>
<dbReference type="InterPro" id="IPR031919">
    <property type="entry name" value="Fucosidase_C"/>
</dbReference>
<feature type="region of interest" description="Disordered" evidence="6">
    <location>
        <begin position="27"/>
        <end position="47"/>
    </location>
</feature>
<dbReference type="Gene3D" id="3.20.20.80">
    <property type="entry name" value="Glycosidases"/>
    <property type="match status" value="1"/>
</dbReference>
<dbReference type="InterPro" id="IPR013780">
    <property type="entry name" value="Glyco_hydro_b"/>
</dbReference>
<dbReference type="GO" id="GO:0004560">
    <property type="term" value="F:alpha-L-fucosidase activity"/>
    <property type="evidence" value="ECO:0007669"/>
    <property type="project" value="UniProtKB-EC"/>
</dbReference>
<keyword evidence="5" id="KW-0326">Glycosidase</keyword>
<feature type="chain" id="PRO_5040508115" description="alpha-L-fucosidase" evidence="7">
    <location>
        <begin position="26"/>
        <end position="613"/>
    </location>
</feature>
<evidence type="ECO:0000256" key="3">
    <source>
        <dbReference type="ARBA" id="ARBA00022729"/>
    </source>
</evidence>
<dbReference type="PANTHER" id="PTHR10030">
    <property type="entry name" value="ALPHA-L-FUCOSIDASE"/>
    <property type="match status" value="1"/>
</dbReference>
<name>A0A9P3FCL4_9PEZI</name>
<evidence type="ECO:0000256" key="7">
    <source>
        <dbReference type="SAM" id="SignalP"/>
    </source>
</evidence>
<dbReference type="AlphaFoldDB" id="A0A9P3FCL4"/>
<comment type="caution">
    <text evidence="10">The sequence shown here is derived from an EMBL/GenBank/DDBJ whole genome shotgun (WGS) entry which is preliminary data.</text>
</comment>
<dbReference type="GO" id="GO:0006004">
    <property type="term" value="P:fucose metabolic process"/>
    <property type="evidence" value="ECO:0007669"/>
    <property type="project" value="TreeGrafter"/>
</dbReference>
<evidence type="ECO:0000256" key="4">
    <source>
        <dbReference type="ARBA" id="ARBA00022801"/>
    </source>
</evidence>
<dbReference type="Gene3D" id="2.60.40.1180">
    <property type="entry name" value="Golgi alpha-mannosidase II"/>
    <property type="match status" value="1"/>
</dbReference>
<dbReference type="OrthoDB" id="6039950at2759"/>
<sequence length="613" mass="68673">MIAKASTISAAAAAVLLTSPHYSIASPTKRQAGPFQPTWESTDQHNPSPEWFKDAKFGIYWHWGVFTVPEYGFEWYPRHMYDANDNMGRHHRSTYGDPSVQGGFGYQNFTFGSPDVTGNVAQFKPVRSSEGGEWDPEHWIEVIKASGAKFAGPVAEHHDGYALWDSKFNEWNSAKLGPKLDIVRIFEKLVRDNGMKFMIAMHQAYNTNGFFGFAPQQSDPSLRRLLGQFNHEEGSERWLAKQLEAMDHVKPDMIWNDFGLYSPGFCHGSSDICAIREKERLEFLATYFNRGVEWNQEVLTTYKHFDQGFRDTSAVADWERGGPADLTRPYWLTDEAISASSWSYTKGISYYSQKSMIHSLLDRVAKNGNMLLNISPTAAGVLPAEQETILRGIGAWLQRNGEAIYGTRAWDVYGEGPNRAGGGSFTKPLEGDSRDIRFTRNKDENVLYASVLGWPENGEVKIIHFGSEARVSMAGLQSIDLIGGPSGLQSKHNQYDLTITLPQKPFESDAYVLKLTFAQRIPVPQPPRGVTIWPTKDITDTTKGVTLPEGDFRAIYLEDAGLKGGDVTYMRVSGFTKVTVWKAGNLQGEWKDYFEGDHTFEAGTVGSMRIVSV</sequence>
<dbReference type="EMBL" id="BOLY01000001">
    <property type="protein sequence ID" value="GIZ38852.1"/>
    <property type="molecule type" value="Genomic_DNA"/>
</dbReference>
<dbReference type="PANTHER" id="PTHR10030:SF37">
    <property type="entry name" value="ALPHA-L-FUCOSIDASE-RELATED"/>
    <property type="match status" value="1"/>
</dbReference>
<organism evidence="10 11">
    <name type="scientific">Cercospora kikuchii</name>
    <dbReference type="NCBI Taxonomy" id="84275"/>
    <lineage>
        <taxon>Eukaryota</taxon>
        <taxon>Fungi</taxon>
        <taxon>Dikarya</taxon>
        <taxon>Ascomycota</taxon>
        <taxon>Pezizomycotina</taxon>
        <taxon>Dothideomycetes</taxon>
        <taxon>Dothideomycetidae</taxon>
        <taxon>Mycosphaerellales</taxon>
        <taxon>Mycosphaerellaceae</taxon>
        <taxon>Cercospora</taxon>
    </lineage>
</organism>
<evidence type="ECO:0000256" key="5">
    <source>
        <dbReference type="ARBA" id="ARBA00023295"/>
    </source>
</evidence>
<evidence type="ECO:0000313" key="10">
    <source>
        <dbReference type="EMBL" id="GIZ38852.1"/>
    </source>
</evidence>
<evidence type="ECO:0000256" key="1">
    <source>
        <dbReference type="ARBA" id="ARBA00007951"/>
    </source>
</evidence>
<keyword evidence="11" id="KW-1185">Reference proteome</keyword>
<keyword evidence="3 7" id="KW-0732">Signal</keyword>
<comment type="similarity">
    <text evidence="1">Belongs to the glycosyl hydrolase 29 family.</text>
</comment>
<evidence type="ECO:0000259" key="8">
    <source>
        <dbReference type="Pfam" id="PF01120"/>
    </source>
</evidence>
<feature type="signal peptide" evidence="7">
    <location>
        <begin position="1"/>
        <end position="25"/>
    </location>
</feature>
<dbReference type="GO" id="GO:0016139">
    <property type="term" value="P:glycoside catabolic process"/>
    <property type="evidence" value="ECO:0007669"/>
    <property type="project" value="TreeGrafter"/>
</dbReference>